<dbReference type="AlphaFoldDB" id="A0A6G7K7J1"/>
<accession>A0A6G7K7J1</accession>
<sequence>MIILEDNTYKRIAEEFIGDGSLRTYGYKSGGELVDFFNKYFNSSDTYGQGFPSRWYYVSEKIKSIGLENFSIQC</sequence>
<dbReference type="EMBL" id="CP049740">
    <property type="protein sequence ID" value="QII81191.1"/>
    <property type="molecule type" value="Genomic_DNA"/>
</dbReference>
<reference evidence="1 2" key="1">
    <citation type="journal article" date="2017" name="Int. J. Syst. Evol. Microbiol.">
        <title>Jeotgalibaca porci sp. nov. and Jeotgalibaca arthritidis sp. nov., isolated from pigs, and emended description of the genus Jeotgalibaca.</title>
        <authorList>
            <person name="Zamora L."/>
            <person name="Perez-Sancho M."/>
            <person name="Dominguez L."/>
            <person name="Fernandez-Garayzabal J.F."/>
            <person name="Vela A.I."/>
        </authorList>
    </citation>
    <scope>NUCLEOTIDE SEQUENCE [LARGE SCALE GENOMIC DNA]</scope>
    <source>
        <strain evidence="1 2">CECT 9157</strain>
    </source>
</reference>
<organism evidence="1 2">
    <name type="scientific">Jeotgalibaca arthritidis</name>
    <dbReference type="NCBI Taxonomy" id="1868794"/>
    <lineage>
        <taxon>Bacteria</taxon>
        <taxon>Bacillati</taxon>
        <taxon>Bacillota</taxon>
        <taxon>Bacilli</taxon>
        <taxon>Lactobacillales</taxon>
        <taxon>Carnobacteriaceae</taxon>
        <taxon>Jeotgalibaca</taxon>
    </lineage>
</organism>
<proteinExistence type="predicted"/>
<name>A0A6G7K7J1_9LACT</name>
<evidence type="ECO:0000313" key="2">
    <source>
        <dbReference type="Proteomes" id="UP000501451"/>
    </source>
</evidence>
<dbReference type="RefSeq" id="WP_166160631.1">
    <property type="nucleotide sequence ID" value="NZ_CP049740.1"/>
</dbReference>
<protein>
    <submittedName>
        <fullName evidence="1">Uncharacterized protein</fullName>
    </submittedName>
</protein>
<gene>
    <name evidence="1" type="ORF">G7057_01035</name>
</gene>
<keyword evidence="2" id="KW-1185">Reference proteome</keyword>
<dbReference type="KEGG" id="jar:G7057_01035"/>
<evidence type="ECO:0000313" key="1">
    <source>
        <dbReference type="EMBL" id="QII81191.1"/>
    </source>
</evidence>
<dbReference type="Proteomes" id="UP000501451">
    <property type="component" value="Chromosome"/>
</dbReference>